<comment type="caution">
    <text evidence="4">The sequence shown here is derived from an EMBL/GenBank/DDBJ whole genome shotgun (WGS) entry which is preliminary data.</text>
</comment>
<accession>A0A0F9CD80</accession>
<evidence type="ECO:0008006" key="5">
    <source>
        <dbReference type="Google" id="ProtNLM"/>
    </source>
</evidence>
<dbReference type="InterPro" id="IPR038601">
    <property type="entry name" value="MttB-like_sf"/>
</dbReference>
<sequence length="159" mass="17472">APDSDAHVPDQQAAWEKFESVFCAFAAGVHVIANAGMFSSAVCVSLEQLVIDAEIYSVCRRLLDGIKVERETIALRSLLDVDHCGDYLLEDGTINNLRSGEHARPTVSSRQGYEKWRGLGGLSVEKEAAAKAEEILRLSTAKQIPEEEQRALQEIVSRC</sequence>
<evidence type="ECO:0000256" key="1">
    <source>
        <dbReference type="ARBA" id="ARBA00007137"/>
    </source>
</evidence>
<organism evidence="4">
    <name type="scientific">marine sediment metagenome</name>
    <dbReference type="NCBI Taxonomy" id="412755"/>
    <lineage>
        <taxon>unclassified sequences</taxon>
        <taxon>metagenomes</taxon>
        <taxon>ecological metagenomes</taxon>
    </lineage>
</organism>
<dbReference type="InterPro" id="IPR010426">
    <property type="entry name" value="MTTB_MeTrfase"/>
</dbReference>
<reference evidence="4" key="1">
    <citation type="journal article" date="2015" name="Nature">
        <title>Complex archaea that bridge the gap between prokaryotes and eukaryotes.</title>
        <authorList>
            <person name="Spang A."/>
            <person name="Saw J.H."/>
            <person name="Jorgensen S.L."/>
            <person name="Zaremba-Niedzwiedzka K."/>
            <person name="Martijn J."/>
            <person name="Lind A.E."/>
            <person name="van Eijk R."/>
            <person name="Schleper C."/>
            <person name="Guy L."/>
            <person name="Ettema T.J."/>
        </authorList>
    </citation>
    <scope>NUCLEOTIDE SEQUENCE</scope>
</reference>
<dbReference type="GO" id="GO:0015948">
    <property type="term" value="P:methanogenesis"/>
    <property type="evidence" value="ECO:0007669"/>
    <property type="project" value="InterPro"/>
</dbReference>
<gene>
    <name evidence="4" type="ORF">LCGC14_2339630</name>
</gene>
<proteinExistence type="inferred from homology"/>
<evidence type="ECO:0000256" key="2">
    <source>
        <dbReference type="ARBA" id="ARBA00022603"/>
    </source>
</evidence>
<dbReference type="GO" id="GO:0008168">
    <property type="term" value="F:methyltransferase activity"/>
    <property type="evidence" value="ECO:0007669"/>
    <property type="project" value="UniProtKB-KW"/>
</dbReference>
<feature type="non-terminal residue" evidence="4">
    <location>
        <position position="1"/>
    </location>
</feature>
<name>A0A0F9CD80_9ZZZZ</name>
<protein>
    <recommendedName>
        <fullName evidence="5">Trimethylamine methyltransferase</fullName>
    </recommendedName>
</protein>
<dbReference type="Pfam" id="PF06253">
    <property type="entry name" value="MTTB"/>
    <property type="match status" value="1"/>
</dbReference>
<evidence type="ECO:0000256" key="3">
    <source>
        <dbReference type="ARBA" id="ARBA00022679"/>
    </source>
</evidence>
<evidence type="ECO:0000313" key="4">
    <source>
        <dbReference type="EMBL" id="KKL47034.1"/>
    </source>
</evidence>
<comment type="similarity">
    <text evidence="1">Belongs to the trimethylamine methyltransferase family.</text>
</comment>
<dbReference type="Gene3D" id="3.20.20.480">
    <property type="entry name" value="Trimethylamine methyltransferase-like"/>
    <property type="match status" value="1"/>
</dbReference>
<keyword evidence="2" id="KW-0489">Methyltransferase</keyword>
<dbReference type="GO" id="GO:0032259">
    <property type="term" value="P:methylation"/>
    <property type="evidence" value="ECO:0007669"/>
    <property type="project" value="UniProtKB-KW"/>
</dbReference>
<dbReference type="EMBL" id="LAZR01033817">
    <property type="protein sequence ID" value="KKL47034.1"/>
    <property type="molecule type" value="Genomic_DNA"/>
</dbReference>
<keyword evidence="3" id="KW-0808">Transferase</keyword>
<dbReference type="AlphaFoldDB" id="A0A0F9CD80"/>